<dbReference type="AlphaFoldDB" id="A0A0F9JLQ9"/>
<proteinExistence type="predicted"/>
<comment type="caution">
    <text evidence="1">The sequence shown here is derived from an EMBL/GenBank/DDBJ whole genome shotgun (WGS) entry which is preliminary data.</text>
</comment>
<sequence>MTILVDIKKKKNLEALQNSFLSLIEESEGFEDKEKAVSLSKQLRKTTEEWHASFEPKIQFEEKKIIQLKEDIDTYSDLIDEKAFKKNVMNTYLLNKPGSSIGIHNKNPVRIDEFIAGLNIYFFVDFIISSSMKSEYTWTIYISRLKELNKMAVAHHHKYNGNHNFYADAIGFLSGYTPKQIWNHCQEKGFQDLIK</sequence>
<evidence type="ECO:0000313" key="1">
    <source>
        <dbReference type="EMBL" id="KKM63311.1"/>
    </source>
</evidence>
<gene>
    <name evidence="1" type="ORF">LCGC14_1512720</name>
</gene>
<organism evidence="1">
    <name type="scientific">marine sediment metagenome</name>
    <dbReference type="NCBI Taxonomy" id="412755"/>
    <lineage>
        <taxon>unclassified sequences</taxon>
        <taxon>metagenomes</taxon>
        <taxon>ecological metagenomes</taxon>
    </lineage>
</organism>
<name>A0A0F9JLQ9_9ZZZZ</name>
<reference evidence="1" key="1">
    <citation type="journal article" date="2015" name="Nature">
        <title>Complex archaea that bridge the gap between prokaryotes and eukaryotes.</title>
        <authorList>
            <person name="Spang A."/>
            <person name="Saw J.H."/>
            <person name="Jorgensen S.L."/>
            <person name="Zaremba-Niedzwiedzka K."/>
            <person name="Martijn J."/>
            <person name="Lind A.E."/>
            <person name="van Eijk R."/>
            <person name="Schleper C."/>
            <person name="Guy L."/>
            <person name="Ettema T.J."/>
        </authorList>
    </citation>
    <scope>NUCLEOTIDE SEQUENCE</scope>
</reference>
<protein>
    <submittedName>
        <fullName evidence="1">Uncharacterized protein</fullName>
    </submittedName>
</protein>
<accession>A0A0F9JLQ9</accession>
<dbReference type="EMBL" id="LAZR01011122">
    <property type="protein sequence ID" value="KKM63311.1"/>
    <property type="molecule type" value="Genomic_DNA"/>
</dbReference>